<evidence type="ECO:0000256" key="2">
    <source>
        <dbReference type="ARBA" id="ARBA00009347"/>
    </source>
</evidence>
<evidence type="ECO:0000259" key="6">
    <source>
        <dbReference type="Pfam" id="PF00441"/>
    </source>
</evidence>
<dbReference type="InterPro" id="IPR036250">
    <property type="entry name" value="AcylCo_DH-like_C"/>
</dbReference>
<evidence type="ECO:0000313" key="10">
    <source>
        <dbReference type="Proteomes" id="UP000672657"/>
    </source>
</evidence>
<dbReference type="SUPFAM" id="SSF47203">
    <property type="entry name" value="Acyl-CoA dehydrogenase C-terminal domain-like"/>
    <property type="match status" value="1"/>
</dbReference>
<sequence length="386" mass="41948">MTSLLSTLSLAGIPPEDEALRAPVRDFLHSELRDYPPHLRARSIGAHDAAFTRALGAQGWIGMNLPEDVGGAGRSHFARFVLTEELLSFGAPVVAHWTADRQTAQLIARYGTPAQRARYIPGIRAGEIVFGIGLSEPDTGSDLASVRTRAVPTATGWRINGRKIWTTNGHRASHMCALVRTSGTAEDRHKGLSQLIFDMKTPGISTRPILNIVGEEEFCEVLFEDVDVPADALIGEEGDGWKQVTAELAFERSGCERIYSSVVLADIWLDEMRALENPPQIVVDMAGRIAGRLSVLRAMSLGVCACLDAGQNPELEASLVKDLGTEFEQEVPNWIAEANASIPGFRPSRELALALAYVTQYAPVFSIRGGSRHIMRGMIARGLGLR</sequence>
<dbReference type="InterPro" id="IPR006091">
    <property type="entry name" value="Acyl-CoA_Oxase/DH_mid-dom"/>
</dbReference>
<gene>
    <name evidence="9" type="ORF">LMG26411_06587</name>
</gene>
<dbReference type="InterPro" id="IPR009100">
    <property type="entry name" value="AcylCoA_DH/oxidase_NM_dom_sf"/>
</dbReference>
<dbReference type="PANTHER" id="PTHR43292">
    <property type="entry name" value="ACYL-COA DEHYDROGENASE"/>
    <property type="match status" value="1"/>
</dbReference>
<dbReference type="Pfam" id="PF02770">
    <property type="entry name" value="Acyl-CoA_dh_M"/>
    <property type="match status" value="1"/>
</dbReference>
<feature type="domain" description="Acyl-CoA dehydrogenase/oxidase N-terminal" evidence="8">
    <location>
        <begin position="15"/>
        <end position="127"/>
    </location>
</feature>
<evidence type="ECO:0000256" key="4">
    <source>
        <dbReference type="ARBA" id="ARBA00022827"/>
    </source>
</evidence>
<dbReference type="RefSeq" id="WP_211957409.1">
    <property type="nucleotide sequence ID" value="NZ_CAJPVI010000057.1"/>
</dbReference>
<dbReference type="Gene3D" id="1.10.540.10">
    <property type="entry name" value="Acyl-CoA dehydrogenase/oxidase, N-terminal domain"/>
    <property type="match status" value="1"/>
</dbReference>
<keyword evidence="10" id="KW-1185">Reference proteome</keyword>
<dbReference type="Gene3D" id="2.40.110.10">
    <property type="entry name" value="Butyryl-CoA Dehydrogenase, subunit A, domain 2"/>
    <property type="match status" value="1"/>
</dbReference>
<dbReference type="InterPro" id="IPR037069">
    <property type="entry name" value="AcylCoA_DH/ox_N_sf"/>
</dbReference>
<evidence type="ECO:0000313" key="9">
    <source>
        <dbReference type="EMBL" id="CAG2159292.1"/>
    </source>
</evidence>
<dbReference type="Pfam" id="PF00441">
    <property type="entry name" value="Acyl-CoA_dh_1"/>
    <property type="match status" value="1"/>
</dbReference>
<dbReference type="SUPFAM" id="SSF56645">
    <property type="entry name" value="Acyl-CoA dehydrogenase NM domain-like"/>
    <property type="match status" value="1"/>
</dbReference>
<protein>
    <submittedName>
        <fullName evidence="9">Acyl-CoA dehydrogenase FadE17</fullName>
        <ecNumber evidence="9">1.3.99.-</ecNumber>
    </submittedName>
</protein>
<evidence type="ECO:0000256" key="5">
    <source>
        <dbReference type="ARBA" id="ARBA00023002"/>
    </source>
</evidence>
<dbReference type="Gene3D" id="1.20.140.10">
    <property type="entry name" value="Butyryl-CoA Dehydrogenase, subunit A, domain 3"/>
    <property type="match status" value="1"/>
</dbReference>
<organism evidence="9 10">
    <name type="scientific">Cupriavidus numazuensis</name>
    <dbReference type="NCBI Taxonomy" id="221992"/>
    <lineage>
        <taxon>Bacteria</taxon>
        <taxon>Pseudomonadati</taxon>
        <taxon>Pseudomonadota</taxon>
        <taxon>Betaproteobacteria</taxon>
        <taxon>Burkholderiales</taxon>
        <taxon>Burkholderiaceae</taxon>
        <taxon>Cupriavidus</taxon>
    </lineage>
</organism>
<dbReference type="EMBL" id="CAJPVI010000057">
    <property type="protein sequence ID" value="CAG2159292.1"/>
    <property type="molecule type" value="Genomic_DNA"/>
</dbReference>
<feature type="domain" description="Acyl-CoA oxidase/dehydrogenase middle" evidence="7">
    <location>
        <begin position="132"/>
        <end position="226"/>
    </location>
</feature>
<feature type="domain" description="Acyl-CoA dehydrogenase/oxidase C-terminal" evidence="6">
    <location>
        <begin position="280"/>
        <end position="383"/>
    </location>
</feature>
<dbReference type="PANTHER" id="PTHR43292:SF4">
    <property type="entry name" value="ACYL-COA DEHYDROGENASE FADE34"/>
    <property type="match status" value="1"/>
</dbReference>
<keyword evidence="3" id="KW-0285">Flavoprotein</keyword>
<evidence type="ECO:0000259" key="8">
    <source>
        <dbReference type="Pfam" id="PF02771"/>
    </source>
</evidence>
<dbReference type="GO" id="GO:0016491">
    <property type="term" value="F:oxidoreductase activity"/>
    <property type="evidence" value="ECO:0007669"/>
    <property type="project" value="UniProtKB-KW"/>
</dbReference>
<accession>A0ABM8TSG2</accession>
<dbReference type="InterPro" id="IPR046373">
    <property type="entry name" value="Acyl-CoA_Oxase/DH_mid-dom_sf"/>
</dbReference>
<dbReference type="EC" id="1.3.99.-" evidence="9"/>
<comment type="cofactor">
    <cofactor evidence="1">
        <name>FAD</name>
        <dbReference type="ChEBI" id="CHEBI:57692"/>
    </cofactor>
</comment>
<comment type="similarity">
    <text evidence="2">Belongs to the acyl-CoA dehydrogenase family.</text>
</comment>
<dbReference type="InterPro" id="IPR009075">
    <property type="entry name" value="AcylCo_DH/oxidase_C"/>
</dbReference>
<evidence type="ECO:0000256" key="3">
    <source>
        <dbReference type="ARBA" id="ARBA00022630"/>
    </source>
</evidence>
<proteinExistence type="inferred from homology"/>
<evidence type="ECO:0000256" key="1">
    <source>
        <dbReference type="ARBA" id="ARBA00001974"/>
    </source>
</evidence>
<dbReference type="Proteomes" id="UP000672657">
    <property type="component" value="Unassembled WGS sequence"/>
</dbReference>
<dbReference type="InterPro" id="IPR013786">
    <property type="entry name" value="AcylCoA_DH/ox_N"/>
</dbReference>
<dbReference type="InterPro" id="IPR052161">
    <property type="entry name" value="Mycobact_Acyl-CoA_DH"/>
</dbReference>
<keyword evidence="4" id="KW-0274">FAD</keyword>
<comment type="caution">
    <text evidence="9">The sequence shown here is derived from an EMBL/GenBank/DDBJ whole genome shotgun (WGS) entry which is preliminary data.</text>
</comment>
<name>A0ABM8TSG2_9BURK</name>
<keyword evidence="5 9" id="KW-0560">Oxidoreductase</keyword>
<dbReference type="Pfam" id="PF02771">
    <property type="entry name" value="Acyl-CoA_dh_N"/>
    <property type="match status" value="1"/>
</dbReference>
<reference evidence="9 10" key="1">
    <citation type="submission" date="2021-03" db="EMBL/GenBank/DDBJ databases">
        <authorList>
            <person name="Peeters C."/>
        </authorList>
    </citation>
    <scope>NUCLEOTIDE SEQUENCE [LARGE SCALE GENOMIC DNA]</scope>
    <source>
        <strain evidence="9 10">LMG 26411</strain>
    </source>
</reference>
<evidence type="ECO:0000259" key="7">
    <source>
        <dbReference type="Pfam" id="PF02770"/>
    </source>
</evidence>